<dbReference type="Pfam" id="PF03656">
    <property type="entry name" value="Pam16"/>
    <property type="match status" value="1"/>
</dbReference>
<keyword evidence="8" id="KW-0472">Membrane</keyword>
<keyword evidence="3" id="KW-0813">Transport</keyword>
<protein>
    <recommendedName>
        <fullName evidence="13">Mitochondrial import inner membrane translocase subunit TIM16</fullName>
    </recommendedName>
</protein>
<dbReference type="OrthoDB" id="10262892at2759"/>
<sequence>MAFGPFVRILAQVTMVAGGAIGRAAMEAYKEAAAGRGAAAAAAQKLARRRMSLDEARKVMESENVAVLTEKHIQEKFEVLHKLNQPSEDFIGSPYLQARISAARAVLIQQLNAKTEAETDDKSKAKDDKAKESE</sequence>
<evidence type="ECO:0000313" key="11">
    <source>
        <dbReference type="EMBL" id="CAE8691558.1"/>
    </source>
</evidence>
<reference evidence="10" key="1">
    <citation type="submission" date="2021-02" db="EMBL/GenBank/DDBJ databases">
        <authorList>
            <person name="Dougan E. K."/>
            <person name="Rhodes N."/>
            <person name="Thang M."/>
            <person name="Chan C."/>
        </authorList>
    </citation>
    <scope>NUCLEOTIDE SEQUENCE</scope>
</reference>
<proteinExistence type="inferred from homology"/>
<dbReference type="PANTHER" id="PTHR12388">
    <property type="entry name" value="MITOCHONDRIA ASSOCIATED GRANULOCYTE MACROPHAGE CSF SIGNALING MOLECULE"/>
    <property type="match status" value="1"/>
</dbReference>
<dbReference type="Proteomes" id="UP000626109">
    <property type="component" value="Unassembled WGS sequence"/>
</dbReference>
<dbReference type="GO" id="GO:0005744">
    <property type="term" value="C:TIM23 mitochondrial import inner membrane translocase complex"/>
    <property type="evidence" value="ECO:0007669"/>
    <property type="project" value="InterPro"/>
</dbReference>
<feature type="compositionally biased region" description="Basic and acidic residues" evidence="9">
    <location>
        <begin position="115"/>
        <end position="134"/>
    </location>
</feature>
<evidence type="ECO:0000256" key="2">
    <source>
        <dbReference type="ARBA" id="ARBA00008817"/>
    </source>
</evidence>
<evidence type="ECO:0000313" key="10">
    <source>
        <dbReference type="EMBL" id="CAE8643939.1"/>
    </source>
</evidence>
<evidence type="ECO:0000313" key="12">
    <source>
        <dbReference type="Proteomes" id="UP000654075"/>
    </source>
</evidence>
<keyword evidence="6" id="KW-0811">Translocation</keyword>
<dbReference type="AlphaFoldDB" id="A0A813I287"/>
<evidence type="ECO:0008006" key="13">
    <source>
        <dbReference type="Google" id="ProtNLM"/>
    </source>
</evidence>
<dbReference type="InterPro" id="IPR036869">
    <property type="entry name" value="J_dom_sf"/>
</dbReference>
<keyword evidence="4" id="KW-0999">Mitochondrion inner membrane</keyword>
<dbReference type="EMBL" id="CAJNNW010027465">
    <property type="protein sequence ID" value="CAE8691558.1"/>
    <property type="molecule type" value="Genomic_DNA"/>
</dbReference>
<comment type="subcellular location">
    <subcellularLocation>
        <location evidence="1">Mitochondrion inner membrane</location>
        <topology evidence="1">Peripheral membrane protein</topology>
    </subcellularLocation>
</comment>
<evidence type="ECO:0000256" key="5">
    <source>
        <dbReference type="ARBA" id="ARBA00022927"/>
    </source>
</evidence>
<comment type="similarity">
    <text evidence="2">Belongs to the TIM16/PAM16 family.</text>
</comment>
<gene>
    <name evidence="10" type="ORF">PGLA1383_LOCUS58225</name>
    <name evidence="11" type="ORF">PGLA2088_LOCUS27470</name>
</gene>
<evidence type="ECO:0000256" key="4">
    <source>
        <dbReference type="ARBA" id="ARBA00022792"/>
    </source>
</evidence>
<dbReference type="GO" id="GO:0030150">
    <property type="term" value="P:protein import into mitochondrial matrix"/>
    <property type="evidence" value="ECO:0007669"/>
    <property type="project" value="InterPro"/>
</dbReference>
<dbReference type="PANTHER" id="PTHR12388:SF0">
    <property type="entry name" value="MITOCHONDRIAL IMPORT INNER MEMBRANE TRANSLOCASE SUBUNIT TIM16"/>
    <property type="match status" value="1"/>
</dbReference>
<feature type="region of interest" description="Disordered" evidence="9">
    <location>
        <begin position="113"/>
        <end position="134"/>
    </location>
</feature>
<evidence type="ECO:0000256" key="8">
    <source>
        <dbReference type="ARBA" id="ARBA00023136"/>
    </source>
</evidence>
<name>A0A813I287_POLGL</name>
<dbReference type="OMA" id="QVLWIAG"/>
<dbReference type="Gene3D" id="1.10.287.110">
    <property type="entry name" value="DnaJ domain"/>
    <property type="match status" value="1"/>
</dbReference>
<accession>A0A813I287</accession>
<keyword evidence="12" id="KW-1185">Reference proteome</keyword>
<dbReference type="Proteomes" id="UP000654075">
    <property type="component" value="Unassembled WGS sequence"/>
</dbReference>
<evidence type="ECO:0000256" key="6">
    <source>
        <dbReference type="ARBA" id="ARBA00023010"/>
    </source>
</evidence>
<dbReference type="InterPro" id="IPR005341">
    <property type="entry name" value="Tim16"/>
</dbReference>
<evidence type="ECO:0000256" key="7">
    <source>
        <dbReference type="ARBA" id="ARBA00023128"/>
    </source>
</evidence>
<comment type="caution">
    <text evidence="10">The sequence shown here is derived from an EMBL/GenBank/DDBJ whole genome shotgun (WGS) entry which is preliminary data.</text>
</comment>
<evidence type="ECO:0000256" key="3">
    <source>
        <dbReference type="ARBA" id="ARBA00022448"/>
    </source>
</evidence>
<evidence type="ECO:0000256" key="9">
    <source>
        <dbReference type="SAM" id="MobiDB-lite"/>
    </source>
</evidence>
<evidence type="ECO:0000256" key="1">
    <source>
        <dbReference type="ARBA" id="ARBA00004637"/>
    </source>
</evidence>
<dbReference type="EMBL" id="CAJNNV010033478">
    <property type="protein sequence ID" value="CAE8643939.1"/>
    <property type="molecule type" value="Genomic_DNA"/>
</dbReference>
<keyword evidence="7" id="KW-0496">Mitochondrion</keyword>
<organism evidence="10 12">
    <name type="scientific">Polarella glacialis</name>
    <name type="common">Dinoflagellate</name>
    <dbReference type="NCBI Taxonomy" id="89957"/>
    <lineage>
        <taxon>Eukaryota</taxon>
        <taxon>Sar</taxon>
        <taxon>Alveolata</taxon>
        <taxon>Dinophyceae</taxon>
        <taxon>Suessiales</taxon>
        <taxon>Suessiaceae</taxon>
        <taxon>Polarella</taxon>
    </lineage>
</organism>
<keyword evidence="5" id="KW-0653">Protein transport</keyword>